<evidence type="ECO:0000256" key="5">
    <source>
        <dbReference type="SAM" id="MobiDB-lite"/>
    </source>
</evidence>
<feature type="non-terminal residue" evidence="6">
    <location>
        <position position="463"/>
    </location>
</feature>
<dbReference type="InterPro" id="IPR044285">
    <property type="entry name" value="PWP1"/>
</dbReference>
<organism evidence="6">
    <name type="scientific">Clastoptera arizonana</name>
    <name type="common">Arizona spittle bug</name>
    <dbReference type="NCBI Taxonomy" id="38151"/>
    <lineage>
        <taxon>Eukaryota</taxon>
        <taxon>Metazoa</taxon>
        <taxon>Ecdysozoa</taxon>
        <taxon>Arthropoda</taxon>
        <taxon>Hexapoda</taxon>
        <taxon>Insecta</taxon>
        <taxon>Pterygota</taxon>
        <taxon>Neoptera</taxon>
        <taxon>Paraneoptera</taxon>
        <taxon>Hemiptera</taxon>
        <taxon>Auchenorrhyncha</taxon>
        <taxon>Cercopoidea</taxon>
        <taxon>Clastopteridae</taxon>
        <taxon>Clastoptera</taxon>
    </lineage>
</organism>
<sequence>MNFVSCTKWIKKGVARAIPEKVQLTSQELRDVCTASTGDIIEEDDEEIDEPEDDEEIDEPEDQYEFETYDDDKDNIKSTFGIESLVTLDKGIGEDDIDSEEEDDIIKPDDNLIVVGHIEEDASVLEVYVYNENTQDMYVHHDILLPYVPLCLEWFNFDPSHPNPGNLVAVGGITPEITVWDLDIVNCLEPAFKLGKYSKKSGKNSGKKIIGHTDAVLDISWNENAPHILGSASVDKSVIVWDLEEGKEALHFKEFNDKVQCLKWHHLETETFLSGCSDKYVRMFDCRQEPVTTSWNVNGEVESLSWNPSSHSNSSWEAFVGTDNGTIHCIETRMNRFKWQMPAHNKEITSLAVHPKNVNTLVTCSTDGFVKMWDISKTNPTLISSKCLHAGELHCLDLNPDYPHIGCVGGSKKSKVFSVIDLLKISSDQEKNHLPTQGKSSSETKTTSGFIKRHNFKSRCSFC</sequence>
<feature type="repeat" description="WD" evidence="4">
    <location>
        <begin position="209"/>
        <end position="251"/>
    </location>
</feature>
<dbReference type="SUPFAM" id="SSF50978">
    <property type="entry name" value="WD40 repeat-like"/>
    <property type="match status" value="1"/>
</dbReference>
<evidence type="ECO:0000256" key="1">
    <source>
        <dbReference type="ARBA" id="ARBA00022553"/>
    </source>
</evidence>
<reference evidence="6" key="1">
    <citation type="submission" date="2015-12" db="EMBL/GenBank/DDBJ databases">
        <title>De novo transcriptome assembly of four potential Pierce s Disease insect vectors from Arizona vineyards.</title>
        <authorList>
            <person name="Tassone E.E."/>
        </authorList>
    </citation>
    <scope>NUCLEOTIDE SEQUENCE</scope>
</reference>
<dbReference type="PANTHER" id="PTHR14091:SF0">
    <property type="entry name" value="PERIODIC TRYPTOPHAN PROTEIN 1 HOMOLOG"/>
    <property type="match status" value="1"/>
</dbReference>
<dbReference type="PROSITE" id="PS50082">
    <property type="entry name" value="WD_REPEATS_2"/>
    <property type="match status" value="2"/>
</dbReference>
<dbReference type="EMBL" id="GEDC01003072">
    <property type="protein sequence ID" value="JAS34226.1"/>
    <property type="molecule type" value="Transcribed_RNA"/>
</dbReference>
<gene>
    <name evidence="6" type="ORF">g.19499</name>
</gene>
<evidence type="ECO:0000256" key="2">
    <source>
        <dbReference type="ARBA" id="ARBA00022574"/>
    </source>
</evidence>
<protein>
    <submittedName>
        <fullName evidence="6">Uncharacterized protein</fullName>
    </submittedName>
</protein>
<dbReference type="GO" id="GO:0005634">
    <property type="term" value="C:nucleus"/>
    <property type="evidence" value="ECO:0007669"/>
    <property type="project" value="TreeGrafter"/>
</dbReference>
<keyword evidence="3" id="KW-0677">Repeat</keyword>
<dbReference type="InterPro" id="IPR015943">
    <property type="entry name" value="WD40/YVTN_repeat-like_dom_sf"/>
</dbReference>
<accession>A0A1B6E8I2</accession>
<keyword evidence="1" id="KW-0597">Phosphoprotein</keyword>
<feature type="repeat" description="WD" evidence="4">
    <location>
        <begin position="341"/>
        <end position="383"/>
    </location>
</feature>
<evidence type="ECO:0000256" key="3">
    <source>
        <dbReference type="ARBA" id="ARBA00022737"/>
    </source>
</evidence>
<dbReference type="Pfam" id="PF00400">
    <property type="entry name" value="WD40"/>
    <property type="match status" value="2"/>
</dbReference>
<evidence type="ECO:0000313" key="6">
    <source>
        <dbReference type="EMBL" id="JAS34226.1"/>
    </source>
</evidence>
<dbReference type="InterPro" id="IPR019775">
    <property type="entry name" value="WD40_repeat_CS"/>
</dbReference>
<proteinExistence type="predicted"/>
<dbReference type="InterPro" id="IPR001680">
    <property type="entry name" value="WD40_rpt"/>
</dbReference>
<name>A0A1B6E8I2_9HEMI</name>
<dbReference type="PANTHER" id="PTHR14091">
    <property type="entry name" value="PERIODIC TRYPTOPHAN PROTEIN 1"/>
    <property type="match status" value="1"/>
</dbReference>
<dbReference type="PROSITE" id="PS00678">
    <property type="entry name" value="WD_REPEATS_1"/>
    <property type="match status" value="2"/>
</dbReference>
<dbReference type="PROSITE" id="PS50294">
    <property type="entry name" value="WD_REPEATS_REGION"/>
    <property type="match status" value="2"/>
</dbReference>
<keyword evidence="2 4" id="KW-0853">WD repeat</keyword>
<dbReference type="Gene3D" id="2.130.10.10">
    <property type="entry name" value="YVTN repeat-like/Quinoprotein amine dehydrogenase"/>
    <property type="match status" value="2"/>
</dbReference>
<dbReference type="AlphaFoldDB" id="A0A1B6E8I2"/>
<dbReference type="GO" id="GO:0006364">
    <property type="term" value="P:rRNA processing"/>
    <property type="evidence" value="ECO:0007669"/>
    <property type="project" value="InterPro"/>
</dbReference>
<feature type="region of interest" description="Disordered" evidence="5">
    <location>
        <begin position="36"/>
        <end position="62"/>
    </location>
</feature>
<evidence type="ECO:0000256" key="4">
    <source>
        <dbReference type="PROSITE-ProRule" id="PRU00221"/>
    </source>
</evidence>
<dbReference type="SMART" id="SM00320">
    <property type="entry name" value="WD40"/>
    <property type="match status" value="5"/>
</dbReference>
<feature type="compositionally biased region" description="Acidic residues" evidence="5">
    <location>
        <begin position="40"/>
        <end position="62"/>
    </location>
</feature>
<dbReference type="InterPro" id="IPR036322">
    <property type="entry name" value="WD40_repeat_dom_sf"/>
</dbReference>